<keyword evidence="4 7" id="KW-0812">Transmembrane</keyword>
<feature type="domain" description="Major facilitator superfamily (MFS) profile" evidence="8">
    <location>
        <begin position="12"/>
        <end position="530"/>
    </location>
</feature>
<feature type="transmembrane region" description="Helical" evidence="7">
    <location>
        <begin position="12"/>
        <end position="38"/>
    </location>
</feature>
<feature type="transmembrane region" description="Helical" evidence="7">
    <location>
        <begin position="165"/>
        <end position="187"/>
    </location>
</feature>
<evidence type="ECO:0000313" key="10">
    <source>
        <dbReference type="Proteomes" id="UP000750197"/>
    </source>
</evidence>
<feature type="transmembrane region" description="Helical" evidence="7">
    <location>
        <begin position="350"/>
        <end position="371"/>
    </location>
</feature>
<name>A0A8J7YQR5_9ARCH</name>
<dbReference type="PROSITE" id="PS50850">
    <property type="entry name" value="MFS"/>
    <property type="match status" value="1"/>
</dbReference>
<accession>A0A8J7YQR5</accession>
<dbReference type="InterPro" id="IPR036259">
    <property type="entry name" value="MFS_trans_sf"/>
</dbReference>
<feature type="transmembrane region" description="Helical" evidence="7">
    <location>
        <begin position="313"/>
        <end position="338"/>
    </location>
</feature>
<dbReference type="GO" id="GO:0022857">
    <property type="term" value="F:transmembrane transporter activity"/>
    <property type="evidence" value="ECO:0007669"/>
    <property type="project" value="InterPro"/>
</dbReference>
<dbReference type="Gene3D" id="1.20.1250.20">
    <property type="entry name" value="MFS general substrate transporter like domains"/>
    <property type="match status" value="2"/>
</dbReference>
<evidence type="ECO:0000259" key="8">
    <source>
        <dbReference type="PROSITE" id="PS50850"/>
    </source>
</evidence>
<keyword evidence="2" id="KW-0813">Transport</keyword>
<dbReference type="Pfam" id="PF07690">
    <property type="entry name" value="MFS_1"/>
    <property type="match status" value="1"/>
</dbReference>
<evidence type="ECO:0000256" key="7">
    <source>
        <dbReference type="SAM" id="Phobius"/>
    </source>
</evidence>
<dbReference type="SUPFAM" id="SSF103473">
    <property type="entry name" value="MFS general substrate transporter"/>
    <property type="match status" value="1"/>
</dbReference>
<feature type="transmembrane region" description="Helical" evidence="7">
    <location>
        <begin position="193"/>
        <end position="212"/>
    </location>
</feature>
<feature type="transmembrane region" description="Helical" evidence="7">
    <location>
        <begin position="65"/>
        <end position="86"/>
    </location>
</feature>
<proteinExistence type="predicted"/>
<evidence type="ECO:0000313" key="9">
    <source>
        <dbReference type="EMBL" id="MBX8645078.1"/>
    </source>
</evidence>
<protein>
    <submittedName>
        <fullName evidence="9">MFS transporter</fullName>
    </submittedName>
</protein>
<feature type="transmembrane region" description="Helical" evidence="7">
    <location>
        <begin position="504"/>
        <end position="524"/>
    </location>
</feature>
<organism evidence="9 10">
    <name type="scientific">Candidatus Sysuiplasma superficiale</name>
    <dbReference type="NCBI Taxonomy" id="2823368"/>
    <lineage>
        <taxon>Archaea</taxon>
        <taxon>Methanobacteriati</taxon>
        <taxon>Thermoplasmatota</taxon>
        <taxon>Thermoplasmata</taxon>
        <taxon>Candidatus Sysuiplasmatales</taxon>
        <taxon>Candidatus Sysuiplasmataceae</taxon>
        <taxon>Candidatus Sysuiplasma</taxon>
    </lineage>
</organism>
<dbReference type="CDD" id="cd17321">
    <property type="entry name" value="MFS_MMR_MDR_like"/>
    <property type="match status" value="1"/>
</dbReference>
<feature type="transmembrane region" description="Helical" evidence="7">
    <location>
        <begin position="378"/>
        <end position="397"/>
    </location>
</feature>
<keyword evidence="6 7" id="KW-0472">Membrane</keyword>
<dbReference type="GO" id="GO:0005886">
    <property type="term" value="C:plasma membrane"/>
    <property type="evidence" value="ECO:0007669"/>
    <property type="project" value="UniProtKB-SubCell"/>
</dbReference>
<evidence type="ECO:0000256" key="3">
    <source>
        <dbReference type="ARBA" id="ARBA00022475"/>
    </source>
</evidence>
<dbReference type="AlphaFoldDB" id="A0A8J7YQR5"/>
<sequence>KQKRKMDYKWVVLSNTTIAILMASIDTSIVIISLPYILRSVLRHIPGGTASPTSVAYAVASADSFVYVIWSLMGYMLITATLLIFFGRLADLKGRVKIYNAGFAVFTAGSLLAGFSGIVIPNSLMTEGIQLVMFRLLQAIGAAMLWSNSAALLTDAFPANQRGLALGTNMVSGVGGSILGLVLGGVITSVASWRYIFFINVPIGIFATLWAYMRLHEISKPSRNETLDLPGAFLFSGSIAALLLGSTFYTLGGMTAGSASRGNLLYSTFHPYLFMSYVAFAIFPLLMALFVVNEVKFAKHPLMKFSLFRSRMFTAGVTSSSLLAIGRGGIMFLLVFYFEGVKGLSAFNAGLQLIPMSLGFLLVGPISGILSDRIGSRGLTTAGVVLSAIALLILSVLPQSASPLEVSAVLALTGIGGGLFGSPNISSIMSSMKANERGVGAATNSTMLNVSTMIALTIAFVFIGTTVNVSNFITLFIGTTKNLPSSVVSSAAYQALWHPFMHSFHQIFAIFSVAVIIALIPSALRPRNRKQAENKSVLYSARSETNDA</sequence>
<evidence type="ECO:0000256" key="6">
    <source>
        <dbReference type="ARBA" id="ARBA00023136"/>
    </source>
</evidence>
<dbReference type="PANTHER" id="PTHR42718:SF46">
    <property type="entry name" value="BLR6921 PROTEIN"/>
    <property type="match status" value="1"/>
</dbReference>
<evidence type="ECO:0000256" key="5">
    <source>
        <dbReference type="ARBA" id="ARBA00022989"/>
    </source>
</evidence>
<keyword evidence="3" id="KW-1003">Cell membrane</keyword>
<feature type="transmembrane region" description="Helical" evidence="7">
    <location>
        <begin position="450"/>
        <end position="477"/>
    </location>
</feature>
<dbReference type="Proteomes" id="UP000750197">
    <property type="component" value="Unassembled WGS sequence"/>
</dbReference>
<gene>
    <name evidence="9" type="ORF">KIY12_10250</name>
</gene>
<comment type="caution">
    <text evidence="9">The sequence shown here is derived from an EMBL/GenBank/DDBJ whole genome shotgun (WGS) entry which is preliminary data.</text>
</comment>
<feature type="non-terminal residue" evidence="9">
    <location>
        <position position="1"/>
    </location>
</feature>
<evidence type="ECO:0000256" key="1">
    <source>
        <dbReference type="ARBA" id="ARBA00004651"/>
    </source>
</evidence>
<reference evidence="9" key="1">
    <citation type="submission" date="2021-05" db="EMBL/GenBank/DDBJ databases">
        <title>Genomic insights into ecological role and evolution of a novel Thermoplasmata order Candidatus Sysuiplasmatales.</title>
        <authorList>
            <person name="Yuan Y."/>
        </authorList>
    </citation>
    <scope>NUCLEOTIDE SEQUENCE</scope>
    <source>
        <strain evidence="9">TUT19-bin139</strain>
    </source>
</reference>
<keyword evidence="5 7" id="KW-1133">Transmembrane helix</keyword>
<evidence type="ECO:0000256" key="4">
    <source>
        <dbReference type="ARBA" id="ARBA00022692"/>
    </source>
</evidence>
<dbReference type="PANTHER" id="PTHR42718">
    <property type="entry name" value="MAJOR FACILITATOR SUPERFAMILY MULTIDRUG TRANSPORTER MFSC"/>
    <property type="match status" value="1"/>
</dbReference>
<dbReference type="InterPro" id="IPR011701">
    <property type="entry name" value="MFS"/>
</dbReference>
<feature type="transmembrane region" description="Helical" evidence="7">
    <location>
        <begin position="272"/>
        <end position="292"/>
    </location>
</feature>
<feature type="transmembrane region" description="Helical" evidence="7">
    <location>
        <begin position="232"/>
        <end position="252"/>
    </location>
</feature>
<dbReference type="EMBL" id="JAHEAC010000164">
    <property type="protein sequence ID" value="MBX8645078.1"/>
    <property type="molecule type" value="Genomic_DNA"/>
</dbReference>
<feature type="transmembrane region" description="Helical" evidence="7">
    <location>
        <begin position="98"/>
        <end position="120"/>
    </location>
</feature>
<dbReference type="InterPro" id="IPR020846">
    <property type="entry name" value="MFS_dom"/>
</dbReference>
<feature type="transmembrane region" description="Helical" evidence="7">
    <location>
        <begin position="132"/>
        <end position="153"/>
    </location>
</feature>
<feature type="transmembrane region" description="Helical" evidence="7">
    <location>
        <begin position="409"/>
        <end position="429"/>
    </location>
</feature>
<evidence type="ECO:0000256" key="2">
    <source>
        <dbReference type="ARBA" id="ARBA00022448"/>
    </source>
</evidence>
<comment type="subcellular location">
    <subcellularLocation>
        <location evidence="1">Cell membrane</location>
        <topology evidence="1">Multi-pass membrane protein</topology>
    </subcellularLocation>
</comment>